<accession>A0A811PP85</accession>
<feature type="domain" description="CCHC-type" evidence="3">
    <location>
        <begin position="273"/>
        <end position="288"/>
    </location>
</feature>
<comment type="caution">
    <text evidence="4">The sequence shown here is derived from an EMBL/GenBank/DDBJ whole genome shotgun (WGS) entry which is preliminary data.</text>
</comment>
<feature type="compositionally biased region" description="Polar residues" evidence="2">
    <location>
        <begin position="362"/>
        <end position="372"/>
    </location>
</feature>
<dbReference type="EMBL" id="CAJGYO010000007">
    <property type="protein sequence ID" value="CAD6244794.1"/>
    <property type="molecule type" value="Genomic_DNA"/>
</dbReference>
<feature type="region of interest" description="Disordered" evidence="2">
    <location>
        <begin position="522"/>
        <end position="548"/>
    </location>
</feature>
<keyword evidence="1" id="KW-0863">Zinc-finger</keyword>
<dbReference type="PANTHER" id="PTHR33075:SF10">
    <property type="entry name" value="DUF4283 DOMAIN-CONTAINING PROTEIN"/>
    <property type="match status" value="1"/>
</dbReference>
<dbReference type="SMART" id="SM00343">
    <property type="entry name" value="ZnF_C2HC"/>
    <property type="match status" value="2"/>
</dbReference>
<feature type="region of interest" description="Disordered" evidence="2">
    <location>
        <begin position="580"/>
        <end position="604"/>
    </location>
</feature>
<dbReference type="PANTHER" id="PTHR33075">
    <property type="entry name" value="OS02G0499800 PROTEIN"/>
    <property type="match status" value="1"/>
</dbReference>
<keyword evidence="1" id="KW-0862">Zinc</keyword>
<evidence type="ECO:0000313" key="5">
    <source>
        <dbReference type="Proteomes" id="UP000604825"/>
    </source>
</evidence>
<evidence type="ECO:0000256" key="1">
    <source>
        <dbReference type="PROSITE-ProRule" id="PRU00047"/>
    </source>
</evidence>
<feature type="domain" description="CCHC-type" evidence="3">
    <location>
        <begin position="291"/>
        <end position="307"/>
    </location>
</feature>
<proteinExistence type="predicted"/>
<evidence type="ECO:0000313" key="4">
    <source>
        <dbReference type="EMBL" id="CAD6244794.1"/>
    </source>
</evidence>
<keyword evidence="5" id="KW-1185">Reference proteome</keyword>
<protein>
    <recommendedName>
        <fullName evidence="3">CCHC-type domain-containing protein</fullName>
    </recommendedName>
</protein>
<dbReference type="GO" id="GO:0008270">
    <property type="term" value="F:zinc ion binding"/>
    <property type="evidence" value="ECO:0007669"/>
    <property type="project" value="UniProtKB-KW"/>
</dbReference>
<sequence length="692" mass="77012">MGSASDLASRMYFDLGLQFQDEVRRLYKSPVHHPHHSPDGSFFLLVTFRRHLFRLTEDSVSLALQSCLGGRALDFHVTFLSNNHYRFSVFSKQVGLHVYRLCRVITSTYDLYFHLWNNGTPHWEREKRAWEEEQEKEWTKVLSKRSKREAIKASKPQKRVSFAKNLVDHSPPKHSPQSSICFGAFSAPIKESTNLLFGNTKIQIGGAHNRVLRPDCMQRPPCMQQPGEDYTQRPPCMQRPGEISAAVSEDSLNQRGTMALLSNSKSAVSGPFCSRCSSLGHISSNCPSRIRCWKCSNWGHTRKHCRSRTRPNWVWQRKFDCTKFFVTNTAPHLVWKPKIPKGKEIELNLDSRADPPNPLPNQPVQHAQQGPVQQHPGLQQNQQLDVDNMEVDEADDEWPAWNPAVFAADNGQVLHQHPQFPQDHLDLELSGSSMANDMPDEVFHRASSSQANDNMGPIVIDRAVLQPSLNLSSPTPAITGMEIVTWKPVLPALALQLWPSVVASRRAACAQPRSSVIILPDPRVKQGPATSGSSGFEFQSEQMQPSPCGEAGMRVYQRRRIAMLSLPVASSNTISPVVEGSVSRSTRTNNNMSLPDVSSNPATPLVDSTVRRSTRLSDKDGFHEVRLAGNPCKKTKTCPVLLVEPAGQTGPIPFDILQGWGINCGVAPGELSQEALMQAPSSNPVANDESSD</sequence>
<evidence type="ECO:0000256" key="2">
    <source>
        <dbReference type="SAM" id="MobiDB-lite"/>
    </source>
</evidence>
<feature type="region of interest" description="Disordered" evidence="2">
    <location>
        <begin position="348"/>
        <end position="377"/>
    </location>
</feature>
<dbReference type="InterPro" id="IPR001878">
    <property type="entry name" value="Znf_CCHC"/>
</dbReference>
<dbReference type="InterPro" id="IPR036875">
    <property type="entry name" value="Znf_CCHC_sf"/>
</dbReference>
<dbReference type="SUPFAM" id="SSF57756">
    <property type="entry name" value="Retrovirus zinc finger-like domains"/>
    <property type="match status" value="1"/>
</dbReference>
<evidence type="ECO:0000259" key="3">
    <source>
        <dbReference type="PROSITE" id="PS50158"/>
    </source>
</evidence>
<dbReference type="PROSITE" id="PS50158">
    <property type="entry name" value="ZF_CCHC"/>
    <property type="match status" value="2"/>
</dbReference>
<dbReference type="Proteomes" id="UP000604825">
    <property type="component" value="Unassembled WGS sequence"/>
</dbReference>
<gene>
    <name evidence="4" type="ORF">NCGR_LOCUS29341</name>
</gene>
<name>A0A811PP85_9POAL</name>
<feature type="compositionally biased region" description="Polar residues" evidence="2">
    <location>
        <begin position="528"/>
        <end position="545"/>
    </location>
</feature>
<dbReference type="Gene3D" id="4.10.60.10">
    <property type="entry name" value="Zinc finger, CCHC-type"/>
    <property type="match status" value="1"/>
</dbReference>
<organism evidence="4 5">
    <name type="scientific">Miscanthus lutarioriparius</name>
    <dbReference type="NCBI Taxonomy" id="422564"/>
    <lineage>
        <taxon>Eukaryota</taxon>
        <taxon>Viridiplantae</taxon>
        <taxon>Streptophyta</taxon>
        <taxon>Embryophyta</taxon>
        <taxon>Tracheophyta</taxon>
        <taxon>Spermatophyta</taxon>
        <taxon>Magnoliopsida</taxon>
        <taxon>Liliopsida</taxon>
        <taxon>Poales</taxon>
        <taxon>Poaceae</taxon>
        <taxon>PACMAD clade</taxon>
        <taxon>Panicoideae</taxon>
        <taxon>Andropogonodae</taxon>
        <taxon>Andropogoneae</taxon>
        <taxon>Saccharinae</taxon>
        <taxon>Miscanthus</taxon>
    </lineage>
</organism>
<dbReference type="AlphaFoldDB" id="A0A811PP85"/>
<feature type="compositionally biased region" description="Polar residues" evidence="2">
    <location>
        <begin position="582"/>
        <end position="602"/>
    </location>
</feature>
<reference evidence="4" key="1">
    <citation type="submission" date="2020-10" db="EMBL/GenBank/DDBJ databases">
        <authorList>
            <person name="Han B."/>
            <person name="Lu T."/>
            <person name="Zhao Q."/>
            <person name="Huang X."/>
            <person name="Zhao Y."/>
        </authorList>
    </citation>
    <scope>NUCLEOTIDE SEQUENCE</scope>
</reference>
<keyword evidence="1" id="KW-0479">Metal-binding</keyword>
<dbReference type="GO" id="GO:0003676">
    <property type="term" value="F:nucleic acid binding"/>
    <property type="evidence" value="ECO:0007669"/>
    <property type="project" value="InterPro"/>
</dbReference>